<dbReference type="InterPro" id="IPR027417">
    <property type="entry name" value="P-loop_NTPase"/>
</dbReference>
<dbReference type="InterPro" id="IPR049052">
    <property type="entry name" value="nSTAND1"/>
</dbReference>
<feature type="DNA-binding region" description="OmpR/PhoB-type" evidence="3">
    <location>
        <begin position="1"/>
        <end position="88"/>
    </location>
</feature>
<dbReference type="Gene3D" id="1.25.40.10">
    <property type="entry name" value="Tetratricopeptide repeat domain"/>
    <property type="match status" value="2"/>
</dbReference>
<dbReference type="GO" id="GO:0003677">
    <property type="term" value="F:DNA binding"/>
    <property type="evidence" value="ECO:0007669"/>
    <property type="project" value="UniProtKB-UniRule"/>
</dbReference>
<evidence type="ECO:0000256" key="2">
    <source>
        <dbReference type="ARBA" id="ARBA00023125"/>
    </source>
</evidence>
<dbReference type="PANTHER" id="PTHR47691:SF3">
    <property type="entry name" value="HTH-TYPE TRANSCRIPTIONAL REGULATOR RV0890C-RELATED"/>
    <property type="match status" value="1"/>
</dbReference>
<dbReference type="InterPro" id="IPR058852">
    <property type="entry name" value="HTH_77"/>
</dbReference>
<dbReference type="InterPro" id="IPR001867">
    <property type="entry name" value="OmpR/PhoB-type_DNA-bd"/>
</dbReference>
<dbReference type="GO" id="GO:0000160">
    <property type="term" value="P:phosphorelay signal transduction system"/>
    <property type="evidence" value="ECO:0007669"/>
    <property type="project" value="InterPro"/>
</dbReference>
<comment type="similarity">
    <text evidence="1">Belongs to the AfsR/DnrI/RedD regulatory family.</text>
</comment>
<dbReference type="SUPFAM" id="SSF46894">
    <property type="entry name" value="C-terminal effector domain of the bipartite response regulators"/>
    <property type="match status" value="1"/>
</dbReference>
<dbReference type="PROSITE" id="PS51755">
    <property type="entry name" value="OMPR_PHOB"/>
    <property type="match status" value="1"/>
</dbReference>
<dbReference type="EMBL" id="VIWU01000001">
    <property type="protein sequence ID" value="TWF80195.1"/>
    <property type="molecule type" value="Genomic_DNA"/>
</dbReference>
<dbReference type="Pfam" id="PF03704">
    <property type="entry name" value="BTAD"/>
    <property type="match status" value="1"/>
</dbReference>
<dbReference type="PRINTS" id="PR00364">
    <property type="entry name" value="DISEASERSIST"/>
</dbReference>
<sequence>MIGLLGVVEARRDGAAVPLGGLRVRGLLARLALDAGHAVPVSTLIDDLWGDALPGSAANALQALVSRLRRAVGTDLVATAAGGYRLALPADAVDTTRFGELVAAASGAGDPGAGHALLGQALGCWRGPALADVRELPFAEPAAHRLAERRAAAVEERARLALLLGEPSTEIDALTAQLDAAPLRETTAALLARVLHACGRQADALAVLDRTRRRLVEDLGVDPGAELEEARLAVLRGAAAPVRRAVPPPVPALTSFVGRDRDVGRVRELLATARLVTLTGPGGAGKTRLAREAIAGRADGRAGESRVAELAALTDAHQLPAAVLAAVGEPELVVRSGEAPEPDTNARLVAALSGRRIVLVLDNCEHLVDAVAALAESLLLACPGLRVLATSREPLGIAGEVLHPVDALALADAMRLFADRAAAVRPGFALTPDVTQAVAEICRRLDGQPLPIELAAARLRTLSPAEIAARLDDRFRLLTSGARTALPRHQTLRAVVDWSWDLLAEPERAVARRLAAFAGGATAEAAERVCAGPPVTGDVFELLASLVDKSIVVAVPQPDGVPTRYRMLETIREYAGERLDEAGERRAAEAAHLGVLLELVEAAEPHLRGADQLPWLARLRAEAEEIDVALRRAVAAGDAASAHRLVAGMAWSWIIRGLFEDVARWLGAVVAMEGPAPAAARAVNWAYEALQCAIRGDGSGELEAVTAAVALADELPRPPHPTLQLTWPIHTLFVDADDGPIRRLAAEAEDPWVRAFAFNTLALAAENNGELDEQRQLLRAAHEAFRATGDRFGLGMVVHSLGELEDIAGDYAAAAGAYDESIALATELGNTDDLPLFASNRAMLDARRGDLGAARSRLRQALDLQASWLGNDGALLISLAHVERMAGDLDRARHHLAAAAATDGVDRPHRRTSLGLASAAVEVAAGDLAAARACLAEAVTASVETRDGPVIARVAEVAATLALAEGDPAAAGLLLGVAAAQRGSVDVGNPEVQVAYDRVRAALGREADEAVRGGLELPRHEGCAALVAYAGESAAR</sequence>
<evidence type="ECO:0000313" key="6">
    <source>
        <dbReference type="Proteomes" id="UP000321261"/>
    </source>
</evidence>
<feature type="domain" description="OmpR/PhoB-type" evidence="4">
    <location>
        <begin position="1"/>
        <end position="88"/>
    </location>
</feature>
<dbReference type="CDD" id="cd15831">
    <property type="entry name" value="BTAD"/>
    <property type="match status" value="1"/>
</dbReference>
<proteinExistence type="inferred from homology"/>
<dbReference type="AlphaFoldDB" id="A0A561SZE1"/>
<keyword evidence="6" id="KW-1185">Reference proteome</keyword>
<gene>
    <name evidence="5" type="ORF">FHX44_116133</name>
</gene>
<keyword evidence="2 3" id="KW-0238">DNA-binding</keyword>
<dbReference type="Gene3D" id="1.10.10.10">
    <property type="entry name" value="Winged helix-like DNA-binding domain superfamily/Winged helix DNA-binding domain"/>
    <property type="match status" value="1"/>
</dbReference>
<dbReference type="SUPFAM" id="SSF52540">
    <property type="entry name" value="P-loop containing nucleoside triphosphate hydrolases"/>
    <property type="match status" value="1"/>
</dbReference>
<comment type="caution">
    <text evidence="5">The sequence shown here is derived from an EMBL/GenBank/DDBJ whole genome shotgun (WGS) entry which is preliminary data.</text>
</comment>
<dbReference type="InterPro" id="IPR011990">
    <property type="entry name" value="TPR-like_helical_dom_sf"/>
</dbReference>
<dbReference type="InterPro" id="IPR016032">
    <property type="entry name" value="Sig_transdc_resp-reg_C-effctor"/>
</dbReference>
<dbReference type="PANTHER" id="PTHR47691">
    <property type="entry name" value="REGULATOR-RELATED"/>
    <property type="match status" value="1"/>
</dbReference>
<dbReference type="SMART" id="SM00862">
    <property type="entry name" value="Trans_reg_C"/>
    <property type="match status" value="1"/>
</dbReference>
<evidence type="ECO:0000256" key="3">
    <source>
        <dbReference type="PROSITE-ProRule" id="PRU01091"/>
    </source>
</evidence>
<accession>A0A561SZE1</accession>
<dbReference type="GO" id="GO:0006355">
    <property type="term" value="P:regulation of DNA-templated transcription"/>
    <property type="evidence" value="ECO:0007669"/>
    <property type="project" value="InterPro"/>
</dbReference>
<dbReference type="Pfam" id="PF20703">
    <property type="entry name" value="nSTAND1"/>
    <property type="match status" value="1"/>
</dbReference>
<dbReference type="InterPro" id="IPR005158">
    <property type="entry name" value="BTAD"/>
</dbReference>
<dbReference type="InterPro" id="IPR036388">
    <property type="entry name" value="WH-like_DNA-bd_sf"/>
</dbReference>
<reference evidence="5 6" key="1">
    <citation type="submission" date="2019-06" db="EMBL/GenBank/DDBJ databases">
        <title>Sequencing the genomes of 1000 actinobacteria strains.</title>
        <authorList>
            <person name="Klenk H.-P."/>
        </authorList>
    </citation>
    <scope>NUCLEOTIDE SEQUENCE [LARGE SCALE GENOMIC DNA]</scope>
    <source>
        <strain evidence="5 6">DSM 45671</strain>
    </source>
</reference>
<dbReference type="Gene3D" id="3.40.50.300">
    <property type="entry name" value="P-loop containing nucleotide triphosphate hydrolases"/>
    <property type="match status" value="1"/>
</dbReference>
<protein>
    <submittedName>
        <fullName evidence="5">Putative ATPase</fullName>
    </submittedName>
</protein>
<name>A0A561SZE1_9PSEU</name>
<dbReference type="SMART" id="SM01043">
    <property type="entry name" value="BTAD"/>
    <property type="match status" value="1"/>
</dbReference>
<evidence type="ECO:0000256" key="1">
    <source>
        <dbReference type="ARBA" id="ARBA00005820"/>
    </source>
</evidence>
<evidence type="ECO:0000259" key="4">
    <source>
        <dbReference type="PROSITE" id="PS51755"/>
    </source>
</evidence>
<organism evidence="5 6">
    <name type="scientific">Pseudonocardia hierapolitana</name>
    <dbReference type="NCBI Taxonomy" id="1128676"/>
    <lineage>
        <taxon>Bacteria</taxon>
        <taxon>Bacillati</taxon>
        <taxon>Actinomycetota</taxon>
        <taxon>Actinomycetes</taxon>
        <taxon>Pseudonocardiales</taxon>
        <taxon>Pseudonocardiaceae</taxon>
        <taxon>Pseudonocardia</taxon>
    </lineage>
</organism>
<dbReference type="SUPFAM" id="SSF48452">
    <property type="entry name" value="TPR-like"/>
    <property type="match status" value="2"/>
</dbReference>
<dbReference type="RefSeq" id="WP_246171014.1">
    <property type="nucleotide sequence ID" value="NZ_VIWU01000001.1"/>
</dbReference>
<evidence type="ECO:0000313" key="5">
    <source>
        <dbReference type="EMBL" id="TWF80195.1"/>
    </source>
</evidence>
<dbReference type="Proteomes" id="UP000321261">
    <property type="component" value="Unassembled WGS sequence"/>
</dbReference>
<dbReference type="Pfam" id="PF25872">
    <property type="entry name" value="HTH_77"/>
    <property type="match status" value="1"/>
</dbReference>